<evidence type="ECO:0000313" key="2">
    <source>
        <dbReference type="Proteomes" id="UP000266673"/>
    </source>
</evidence>
<dbReference type="EMBL" id="QKWP01002204">
    <property type="protein sequence ID" value="RIB04321.1"/>
    <property type="molecule type" value="Genomic_DNA"/>
</dbReference>
<accession>A0A397U3T4</accession>
<dbReference type="AlphaFoldDB" id="A0A397U3T4"/>
<dbReference type="OrthoDB" id="2408098at2759"/>
<dbReference type="Proteomes" id="UP000266673">
    <property type="component" value="Unassembled WGS sequence"/>
</dbReference>
<proteinExistence type="predicted"/>
<protein>
    <submittedName>
        <fullName evidence="1">Uncharacterized protein</fullName>
    </submittedName>
</protein>
<organism evidence="1 2">
    <name type="scientific">Gigaspora rosea</name>
    <dbReference type="NCBI Taxonomy" id="44941"/>
    <lineage>
        <taxon>Eukaryota</taxon>
        <taxon>Fungi</taxon>
        <taxon>Fungi incertae sedis</taxon>
        <taxon>Mucoromycota</taxon>
        <taxon>Glomeromycotina</taxon>
        <taxon>Glomeromycetes</taxon>
        <taxon>Diversisporales</taxon>
        <taxon>Gigasporaceae</taxon>
        <taxon>Gigaspora</taxon>
    </lineage>
</organism>
<sequence>MSLFARLSRPALRSLQPRAFFQYSQKRARQLTPAREIQKYASSFKYIHLDSMRVSFKSAPAEDFVIPKDGENTDLEQYIVPNVGRKVLINPEFDVLKFNCISDPGVQTFVTKLHDVVLNTSRKIGRDETFTDTLVDDLLRVAKNKPRCEFYVGDYYIVAKPEFLIKSHDNIFVAVEVSSGFGEPQLAIEILSSGFENLRPYYNEKLGYFKDQTVFAIRVISTHVTFYKATIAAKYFNELEFGYPEEQSIEILRWPAINFKCSDFDLSESDGRKKVLSSLINIRQSLLQSIRNN</sequence>
<gene>
    <name evidence="1" type="ORF">C2G38_2254438</name>
</gene>
<reference evidence="1 2" key="1">
    <citation type="submission" date="2018-06" db="EMBL/GenBank/DDBJ databases">
        <title>Comparative genomics reveals the genomic features of Rhizophagus irregularis, R. cerebriforme, R. diaphanum and Gigaspora rosea, and their symbiotic lifestyle signature.</title>
        <authorList>
            <person name="Morin E."/>
            <person name="San Clemente H."/>
            <person name="Chen E.C.H."/>
            <person name="De La Providencia I."/>
            <person name="Hainaut M."/>
            <person name="Kuo A."/>
            <person name="Kohler A."/>
            <person name="Murat C."/>
            <person name="Tang N."/>
            <person name="Roy S."/>
            <person name="Loubradou J."/>
            <person name="Henrissat B."/>
            <person name="Grigoriev I.V."/>
            <person name="Corradi N."/>
            <person name="Roux C."/>
            <person name="Martin F.M."/>
        </authorList>
    </citation>
    <scope>NUCLEOTIDE SEQUENCE [LARGE SCALE GENOMIC DNA]</scope>
    <source>
        <strain evidence="1 2">DAOM 194757</strain>
    </source>
</reference>
<keyword evidence="2" id="KW-1185">Reference proteome</keyword>
<evidence type="ECO:0000313" key="1">
    <source>
        <dbReference type="EMBL" id="RIB04321.1"/>
    </source>
</evidence>
<comment type="caution">
    <text evidence="1">The sequence shown here is derived from an EMBL/GenBank/DDBJ whole genome shotgun (WGS) entry which is preliminary data.</text>
</comment>
<name>A0A397U3T4_9GLOM</name>